<reference evidence="8" key="1">
    <citation type="submission" date="2017-09" db="EMBL/GenBank/DDBJ databases">
        <authorList>
            <person name="Varghese N."/>
            <person name="Submissions S."/>
        </authorList>
    </citation>
    <scope>NUCLEOTIDE SEQUENCE [LARGE SCALE GENOMIC DNA]</scope>
    <source>
        <strain evidence="8">DSM 29961</strain>
    </source>
</reference>
<dbReference type="GO" id="GO:0008113">
    <property type="term" value="F:peptide-methionine (S)-S-oxide reductase activity"/>
    <property type="evidence" value="ECO:0007669"/>
    <property type="project" value="UniProtKB-UniRule"/>
</dbReference>
<dbReference type="EMBL" id="OCNH01000006">
    <property type="protein sequence ID" value="SOD96837.1"/>
    <property type="molecule type" value="Genomic_DNA"/>
</dbReference>
<dbReference type="HAMAP" id="MF_01401">
    <property type="entry name" value="MsrA"/>
    <property type="match status" value="1"/>
</dbReference>
<feature type="domain" description="Peptide methionine sulphoxide reductase MsrA" evidence="6">
    <location>
        <begin position="48"/>
        <end position="200"/>
    </location>
</feature>
<dbReference type="SUPFAM" id="SSF55068">
    <property type="entry name" value="Peptide methionine sulfoxide reductase"/>
    <property type="match status" value="1"/>
</dbReference>
<comment type="function">
    <text evidence="4">Has an important function as a repair enzyme for proteins that have been inactivated by oxidation. Catalyzes the reversible oxidation-reduction of methionine sulfoxide in proteins to methionine.</text>
</comment>
<feature type="active site" evidence="4">
    <location>
        <position position="55"/>
    </location>
</feature>
<dbReference type="PANTHER" id="PTHR43774:SF1">
    <property type="entry name" value="PEPTIDE METHIONINE SULFOXIDE REDUCTASE MSRA 2"/>
    <property type="match status" value="1"/>
</dbReference>
<evidence type="ECO:0000259" key="6">
    <source>
        <dbReference type="Pfam" id="PF01625"/>
    </source>
</evidence>
<evidence type="ECO:0000256" key="4">
    <source>
        <dbReference type="HAMAP-Rule" id="MF_01401"/>
    </source>
</evidence>
<dbReference type="NCBIfam" id="TIGR00401">
    <property type="entry name" value="msrA"/>
    <property type="match status" value="1"/>
</dbReference>
<dbReference type="Proteomes" id="UP000219452">
    <property type="component" value="Unassembled WGS sequence"/>
</dbReference>
<keyword evidence="8" id="KW-1185">Reference proteome</keyword>
<keyword evidence="5" id="KW-0732">Signal</keyword>
<accession>A0A286GMS2</accession>
<gene>
    <name evidence="4" type="primary">msrA</name>
    <name evidence="7" type="ORF">SAMN06269250_5524</name>
</gene>
<feature type="chain" id="PRO_5013058237" description="Peptide methionine sulfoxide reductase MsrA" evidence="5">
    <location>
        <begin position="20"/>
        <end position="224"/>
    </location>
</feature>
<comment type="catalytic activity">
    <reaction evidence="2 4">
        <text>L-methionyl-[protein] + [thioredoxin]-disulfide + H2O = L-methionyl-(S)-S-oxide-[protein] + [thioredoxin]-dithiol</text>
        <dbReference type="Rhea" id="RHEA:14217"/>
        <dbReference type="Rhea" id="RHEA-COMP:10698"/>
        <dbReference type="Rhea" id="RHEA-COMP:10700"/>
        <dbReference type="Rhea" id="RHEA-COMP:12313"/>
        <dbReference type="Rhea" id="RHEA-COMP:12315"/>
        <dbReference type="ChEBI" id="CHEBI:15377"/>
        <dbReference type="ChEBI" id="CHEBI:16044"/>
        <dbReference type="ChEBI" id="CHEBI:29950"/>
        <dbReference type="ChEBI" id="CHEBI:44120"/>
        <dbReference type="ChEBI" id="CHEBI:50058"/>
        <dbReference type="EC" id="1.8.4.11"/>
    </reaction>
</comment>
<proteinExistence type="inferred from homology"/>
<organism evidence="7 8">
    <name type="scientific">Spirosoma fluviale</name>
    <dbReference type="NCBI Taxonomy" id="1597977"/>
    <lineage>
        <taxon>Bacteria</taxon>
        <taxon>Pseudomonadati</taxon>
        <taxon>Bacteroidota</taxon>
        <taxon>Cytophagia</taxon>
        <taxon>Cytophagales</taxon>
        <taxon>Cytophagaceae</taxon>
        <taxon>Spirosoma</taxon>
    </lineage>
</organism>
<dbReference type="Pfam" id="PF01625">
    <property type="entry name" value="PMSR"/>
    <property type="match status" value="1"/>
</dbReference>
<keyword evidence="1 4" id="KW-0560">Oxidoreductase</keyword>
<evidence type="ECO:0000313" key="7">
    <source>
        <dbReference type="EMBL" id="SOD96837.1"/>
    </source>
</evidence>
<feature type="signal peptide" evidence="5">
    <location>
        <begin position="1"/>
        <end position="19"/>
    </location>
</feature>
<dbReference type="InterPro" id="IPR036509">
    <property type="entry name" value="Met_Sox_Rdtase_MsrA_sf"/>
</dbReference>
<dbReference type="EC" id="1.8.4.11" evidence="4"/>
<dbReference type="InterPro" id="IPR002569">
    <property type="entry name" value="Met_Sox_Rdtase_MsrA_dom"/>
</dbReference>
<evidence type="ECO:0000256" key="3">
    <source>
        <dbReference type="ARBA" id="ARBA00048782"/>
    </source>
</evidence>
<evidence type="ECO:0000256" key="1">
    <source>
        <dbReference type="ARBA" id="ARBA00023002"/>
    </source>
</evidence>
<comment type="similarity">
    <text evidence="4">Belongs to the MsrA Met sulfoxide reductase family.</text>
</comment>
<comment type="catalytic activity">
    <reaction evidence="3 4">
        <text>[thioredoxin]-disulfide + L-methionine + H2O = L-methionine (S)-S-oxide + [thioredoxin]-dithiol</text>
        <dbReference type="Rhea" id="RHEA:19993"/>
        <dbReference type="Rhea" id="RHEA-COMP:10698"/>
        <dbReference type="Rhea" id="RHEA-COMP:10700"/>
        <dbReference type="ChEBI" id="CHEBI:15377"/>
        <dbReference type="ChEBI" id="CHEBI:29950"/>
        <dbReference type="ChEBI" id="CHEBI:50058"/>
        <dbReference type="ChEBI" id="CHEBI:57844"/>
        <dbReference type="ChEBI" id="CHEBI:58772"/>
        <dbReference type="EC" id="1.8.4.11"/>
    </reaction>
</comment>
<dbReference type="PANTHER" id="PTHR43774">
    <property type="entry name" value="PEPTIDE METHIONINE SULFOXIDE REDUCTASE"/>
    <property type="match status" value="1"/>
</dbReference>
<evidence type="ECO:0000256" key="2">
    <source>
        <dbReference type="ARBA" id="ARBA00047806"/>
    </source>
</evidence>
<sequence length="224" mass="24743">MVAITLRKLTALLITVLTAASGRGAVRASAGQTKQNRMNTDQSANLAKATFGTGCFWCTEALYESLDGVFGAVSGYEGGQKPNPTYKEVCTGTTGHAECVEVTYDPAKITYQELLEAFFRSHDPTSLNRQGEDVGTQYRSVIFYHNDEQKELAEMAKTELDKSGAYDRPIVTEISPAETFYEAEAYHQSYFANNPNQGYCAFVIAPKVDKFKKVFKEKLKPQVA</sequence>
<dbReference type="AlphaFoldDB" id="A0A286GMS2"/>
<evidence type="ECO:0000313" key="8">
    <source>
        <dbReference type="Proteomes" id="UP000219452"/>
    </source>
</evidence>
<dbReference type="Gene3D" id="3.30.1060.10">
    <property type="entry name" value="Peptide methionine sulphoxide reductase MsrA"/>
    <property type="match status" value="1"/>
</dbReference>
<evidence type="ECO:0000256" key="5">
    <source>
        <dbReference type="SAM" id="SignalP"/>
    </source>
</evidence>
<protein>
    <recommendedName>
        <fullName evidence="4">Peptide methionine sulfoxide reductase MsrA</fullName>
        <shortName evidence="4">Protein-methionine-S-oxide reductase</shortName>
        <ecNumber evidence="4">1.8.4.11</ecNumber>
    </recommendedName>
    <alternativeName>
        <fullName evidence="4">Peptide-methionine (S)-S-oxide reductase</fullName>
        <shortName evidence="4">Peptide Met(O) reductase</shortName>
    </alternativeName>
</protein>
<dbReference type="GO" id="GO:0033744">
    <property type="term" value="F:L-methionine:thioredoxin-disulfide S-oxidoreductase activity"/>
    <property type="evidence" value="ECO:0007669"/>
    <property type="project" value="RHEA"/>
</dbReference>
<name>A0A286GMS2_9BACT</name>